<evidence type="ECO:0000313" key="3">
    <source>
        <dbReference type="Proteomes" id="UP000324222"/>
    </source>
</evidence>
<protein>
    <submittedName>
        <fullName evidence="2">Uncharacterized protein</fullName>
    </submittedName>
</protein>
<dbReference type="OrthoDB" id="8965057at2759"/>
<organism evidence="2 3">
    <name type="scientific">Portunus trituberculatus</name>
    <name type="common">Swimming crab</name>
    <name type="synonym">Neptunus trituberculatus</name>
    <dbReference type="NCBI Taxonomy" id="210409"/>
    <lineage>
        <taxon>Eukaryota</taxon>
        <taxon>Metazoa</taxon>
        <taxon>Ecdysozoa</taxon>
        <taxon>Arthropoda</taxon>
        <taxon>Crustacea</taxon>
        <taxon>Multicrustacea</taxon>
        <taxon>Malacostraca</taxon>
        <taxon>Eumalacostraca</taxon>
        <taxon>Eucarida</taxon>
        <taxon>Decapoda</taxon>
        <taxon>Pleocyemata</taxon>
        <taxon>Brachyura</taxon>
        <taxon>Eubrachyura</taxon>
        <taxon>Portunoidea</taxon>
        <taxon>Portunidae</taxon>
        <taxon>Portuninae</taxon>
        <taxon>Portunus</taxon>
    </lineage>
</organism>
<dbReference type="Proteomes" id="UP000324222">
    <property type="component" value="Unassembled WGS sequence"/>
</dbReference>
<comment type="caution">
    <text evidence="2">The sequence shown here is derived from an EMBL/GenBank/DDBJ whole genome shotgun (WGS) entry which is preliminary data.</text>
</comment>
<name>A0A5B7DB78_PORTR</name>
<reference evidence="2 3" key="1">
    <citation type="submission" date="2019-05" db="EMBL/GenBank/DDBJ databases">
        <title>Another draft genome of Portunus trituberculatus and its Hox gene families provides insights of decapod evolution.</title>
        <authorList>
            <person name="Jeong J.-H."/>
            <person name="Song I."/>
            <person name="Kim S."/>
            <person name="Choi T."/>
            <person name="Kim D."/>
            <person name="Ryu S."/>
            <person name="Kim W."/>
        </authorList>
    </citation>
    <scope>NUCLEOTIDE SEQUENCE [LARGE SCALE GENOMIC DNA]</scope>
    <source>
        <tissue evidence="2">Muscle</tissue>
    </source>
</reference>
<dbReference type="EMBL" id="VSRR010000683">
    <property type="protein sequence ID" value="MPC18479.1"/>
    <property type="molecule type" value="Genomic_DNA"/>
</dbReference>
<sequence length="155" mass="16819">MFTPAASLTPVDDGIRSSRYFFCEPVLGDSLKKEKLRKLNLDIETRRSQLLRKRVQSLLNTCLRPSSAILKAPHVHLFLATRGCCKVEHWRRYGRRDGRLGDPGPRGGGAGRREGDAVCCLSKHRRQAAVESAPAAGRQAGVPEGAGVGVSSLTG</sequence>
<evidence type="ECO:0000313" key="2">
    <source>
        <dbReference type="EMBL" id="MPC18479.1"/>
    </source>
</evidence>
<proteinExistence type="predicted"/>
<dbReference type="AlphaFoldDB" id="A0A5B7DB78"/>
<keyword evidence="3" id="KW-1185">Reference proteome</keyword>
<feature type="region of interest" description="Disordered" evidence="1">
    <location>
        <begin position="130"/>
        <end position="155"/>
    </location>
</feature>
<gene>
    <name evidence="2" type="ORF">E2C01_011365</name>
</gene>
<accession>A0A5B7DB78</accession>
<evidence type="ECO:0000256" key="1">
    <source>
        <dbReference type="SAM" id="MobiDB-lite"/>
    </source>
</evidence>